<dbReference type="InterPro" id="IPR011250">
    <property type="entry name" value="OMP/PagP_B-barrel"/>
</dbReference>
<feature type="chain" id="PRO_5032462517" description="Outer membrane protein beta-barrel domain-containing protein" evidence="1">
    <location>
        <begin position="24"/>
        <end position="225"/>
    </location>
</feature>
<sequence>MRYRTAAVVAAFLTMLFIPLVVPGDCAAASSGLGLKAGWAFAKQDYNYSSTDLHFDNSYRTGFGAGVFVEQPLIPLIALRAEGMYIQKGFKSNVLQTDLNGQPIPQTSDLLYRVDYISTDILGKASLPTGTYVMAGPRLDFKVHTNQNAAILPVELEDRFASTLFGWTFGVGQSFAMSPSAALFVEGQLYIDQSKLYDRADGGITTAPLESVRNKSFAVYAGIRF</sequence>
<dbReference type="EMBL" id="PQAP01000002">
    <property type="protein sequence ID" value="PWB76320.1"/>
    <property type="molecule type" value="Genomic_DNA"/>
</dbReference>
<feature type="signal peptide" evidence="1">
    <location>
        <begin position="1"/>
        <end position="23"/>
    </location>
</feature>
<dbReference type="AlphaFoldDB" id="A0A855XCY7"/>
<keyword evidence="1" id="KW-0732">Signal</keyword>
<accession>A0A855XCY7</accession>
<dbReference type="SUPFAM" id="SSF56925">
    <property type="entry name" value="OMPA-like"/>
    <property type="match status" value="1"/>
</dbReference>
<feature type="domain" description="Outer membrane protein beta-barrel" evidence="2">
    <location>
        <begin position="33"/>
        <end position="190"/>
    </location>
</feature>
<evidence type="ECO:0000259" key="2">
    <source>
        <dbReference type="Pfam" id="PF13568"/>
    </source>
</evidence>
<reference evidence="3 4" key="1">
    <citation type="journal article" date="2018" name="ISME J.">
        <title>A methanotrophic archaeon couples anaerobic oxidation of methane to Fe(III) reduction.</title>
        <authorList>
            <person name="Cai C."/>
            <person name="Leu A.O."/>
            <person name="Xie G.J."/>
            <person name="Guo J."/>
            <person name="Feng Y."/>
            <person name="Zhao J.X."/>
            <person name="Tyson G.W."/>
            <person name="Yuan Z."/>
            <person name="Hu S."/>
        </authorList>
    </citation>
    <scope>NUCLEOTIDE SEQUENCE [LARGE SCALE GENOMIC DNA]</scope>
    <source>
        <strain evidence="3">FeB_12</strain>
    </source>
</reference>
<name>A0A855XCY7_9BACT</name>
<dbReference type="Proteomes" id="UP000250918">
    <property type="component" value="Unassembled WGS sequence"/>
</dbReference>
<evidence type="ECO:0000313" key="4">
    <source>
        <dbReference type="Proteomes" id="UP000250918"/>
    </source>
</evidence>
<evidence type="ECO:0000313" key="3">
    <source>
        <dbReference type="EMBL" id="PWB76320.1"/>
    </source>
</evidence>
<proteinExistence type="predicted"/>
<gene>
    <name evidence="3" type="ORF">C3F09_00595</name>
</gene>
<organism evidence="3 4">
    <name type="scientific">candidate division GN15 bacterium</name>
    <dbReference type="NCBI Taxonomy" id="2072418"/>
    <lineage>
        <taxon>Bacteria</taxon>
        <taxon>candidate division GN15</taxon>
    </lineage>
</organism>
<protein>
    <recommendedName>
        <fullName evidence="2">Outer membrane protein beta-barrel domain-containing protein</fullName>
    </recommendedName>
</protein>
<evidence type="ECO:0000256" key="1">
    <source>
        <dbReference type="SAM" id="SignalP"/>
    </source>
</evidence>
<dbReference type="InterPro" id="IPR025665">
    <property type="entry name" value="Beta-barrel_OMP_2"/>
</dbReference>
<comment type="caution">
    <text evidence="3">The sequence shown here is derived from an EMBL/GenBank/DDBJ whole genome shotgun (WGS) entry which is preliminary data.</text>
</comment>
<dbReference type="Pfam" id="PF13568">
    <property type="entry name" value="OMP_b-brl_2"/>
    <property type="match status" value="1"/>
</dbReference>